<dbReference type="AlphaFoldDB" id="A0A067PVX6"/>
<protein>
    <submittedName>
        <fullName evidence="2">Uncharacterized protein</fullName>
    </submittedName>
</protein>
<accession>A0A067PVX6</accession>
<sequence>MASSQYWWLWQGLRERNHLKGKLIEIAGALGIDSSGVVKELVPRILKHLDEHLELAVAEGGRFQLLFHSEVAKGGGRGKTSIEKAGEERVEKGKEKVEPTGAHKKLLEKGIKSDPPGQHGLFLRKPTEPASDPELEGDDISSMTSIPTTRPNNSEQHVNKLSASLKQLSLKEPLPTNVPREMYDLPLLVNFREVNTSRTEQVPIASGTSDQGTVQIFKEERGGQLWRPGLSHEMAQIRVGLVEKILQGEVSRQLLFDFIDFYPLMVNANSLEYDLVWDPTKKTTPWPVAKTIKDVAKHHIALKDALEVLAAWSLPGHAGYQVPHAHEVQDKCHFKKAHVCNAFFMGTSQASVNAKYFKPKKLAKMVKFRDWYFDFPKSKWGGKFDDMSLKDFCKYQAKKLEAGISRVAKDSGERQGKKRG</sequence>
<organism evidence="2 3">
    <name type="scientific">Jaapia argillacea MUCL 33604</name>
    <dbReference type="NCBI Taxonomy" id="933084"/>
    <lineage>
        <taxon>Eukaryota</taxon>
        <taxon>Fungi</taxon>
        <taxon>Dikarya</taxon>
        <taxon>Basidiomycota</taxon>
        <taxon>Agaricomycotina</taxon>
        <taxon>Agaricomycetes</taxon>
        <taxon>Agaricomycetidae</taxon>
        <taxon>Jaapiales</taxon>
        <taxon>Jaapiaceae</taxon>
        <taxon>Jaapia</taxon>
    </lineage>
</organism>
<keyword evidence="3" id="KW-1185">Reference proteome</keyword>
<reference evidence="3" key="1">
    <citation type="journal article" date="2014" name="Proc. Natl. Acad. Sci. U.S.A.">
        <title>Extensive sampling of basidiomycete genomes demonstrates inadequacy of the white-rot/brown-rot paradigm for wood decay fungi.</title>
        <authorList>
            <person name="Riley R."/>
            <person name="Salamov A.A."/>
            <person name="Brown D.W."/>
            <person name="Nagy L.G."/>
            <person name="Floudas D."/>
            <person name="Held B.W."/>
            <person name="Levasseur A."/>
            <person name="Lombard V."/>
            <person name="Morin E."/>
            <person name="Otillar R."/>
            <person name="Lindquist E.A."/>
            <person name="Sun H."/>
            <person name="LaButti K.M."/>
            <person name="Schmutz J."/>
            <person name="Jabbour D."/>
            <person name="Luo H."/>
            <person name="Baker S.E."/>
            <person name="Pisabarro A.G."/>
            <person name="Walton J.D."/>
            <person name="Blanchette R.A."/>
            <person name="Henrissat B."/>
            <person name="Martin F."/>
            <person name="Cullen D."/>
            <person name="Hibbett D.S."/>
            <person name="Grigoriev I.V."/>
        </authorList>
    </citation>
    <scope>NUCLEOTIDE SEQUENCE [LARGE SCALE GENOMIC DNA]</scope>
    <source>
        <strain evidence="3">MUCL 33604</strain>
    </source>
</reference>
<gene>
    <name evidence="2" type="ORF">JAAARDRAFT_49152</name>
</gene>
<dbReference type="InParanoid" id="A0A067PVX6"/>
<name>A0A067PVX6_9AGAM</name>
<feature type="compositionally biased region" description="Basic and acidic residues" evidence="1">
    <location>
        <begin position="80"/>
        <end position="98"/>
    </location>
</feature>
<dbReference type="HOGENOM" id="CLU_653943_0_0_1"/>
<dbReference type="OrthoDB" id="2693302at2759"/>
<dbReference type="Proteomes" id="UP000027265">
    <property type="component" value="Unassembled WGS sequence"/>
</dbReference>
<evidence type="ECO:0000256" key="1">
    <source>
        <dbReference type="SAM" id="MobiDB-lite"/>
    </source>
</evidence>
<evidence type="ECO:0000313" key="3">
    <source>
        <dbReference type="Proteomes" id="UP000027265"/>
    </source>
</evidence>
<feature type="region of interest" description="Disordered" evidence="1">
    <location>
        <begin position="73"/>
        <end position="155"/>
    </location>
</feature>
<proteinExistence type="predicted"/>
<dbReference type="EMBL" id="KL197728">
    <property type="protein sequence ID" value="KDQ54491.1"/>
    <property type="molecule type" value="Genomic_DNA"/>
</dbReference>
<evidence type="ECO:0000313" key="2">
    <source>
        <dbReference type="EMBL" id="KDQ54491.1"/>
    </source>
</evidence>
<feature type="compositionally biased region" description="Polar residues" evidence="1">
    <location>
        <begin position="141"/>
        <end position="155"/>
    </location>
</feature>